<dbReference type="InterPro" id="IPR036259">
    <property type="entry name" value="MFS_trans_sf"/>
</dbReference>
<feature type="compositionally biased region" description="Polar residues" evidence="2">
    <location>
        <begin position="639"/>
        <end position="654"/>
    </location>
</feature>
<feature type="transmembrane region" description="Helical" evidence="3">
    <location>
        <begin position="119"/>
        <end position="138"/>
    </location>
</feature>
<gene>
    <name evidence="4" type="ORF">CEUTPL_LOCUS10726</name>
</gene>
<dbReference type="Proteomes" id="UP001152799">
    <property type="component" value="Chromosome 6"/>
</dbReference>
<dbReference type="GO" id="GO:0043252">
    <property type="term" value="P:sodium-independent organic anion transport"/>
    <property type="evidence" value="ECO:0007669"/>
    <property type="project" value="TreeGrafter"/>
</dbReference>
<sequence length="798" mass="88734">MVHPTELLRTDSTGDEGSFVAPVGDYRNDVDCGCSALPCLTERLNLEKYAKPKYFIIVLSLVGVFNGIAVKYFRGTSQIWSQHYDIPQDTIDWLIYINEVFVGIFALLVAYWGNRIHRPTWLGALTIYLGVSCITLAIPEIYQPFNKDETNISVVNGRILCQNNRLSELTDLSLNINNQIVAFIILTLYQILFALYTISFITHGVTYIDDNISPGQSPAYIALVFAAQRMGKQMGIYSAWMPFLYNSQSIFVSTIWLIVAAHGILYGIVLAMFPKIMPNTLLRKSVNSLLSLASGNPPTEPKQAVDGFFISLWRVLKNKVLLLNIITMMFMQAAIVNFNMKEKQFNQSKYHVSRYNDASGYSDPMLIQFTTNYLKQPLIAVAYISVGMAIAKMQPSPKYLVLWNIKVFVMVLIGFAGIRFLNCTNKLKNELEGKLTIPYCSWDCGCSLDGPFQPICLNAQTRFSPCWAGCTSFDPSLKIYSNCTCGENGKTVASEGSCDADNCSTYWTLAQAQGVISSALLGTTFITSLIINLRCVASKDKALAVALHLTFLSIFPYLPVKAIYDASADYFCQMWGQHSCQFHSDNFALFLVITTLVLKTMAILLSIALFFFVGKIELYTNSISRRNSNVSFLRRPGLLQNTNNPEVPTTSNQNRENDDTDSESGEASALVQGPSDIILRNKQKSESKLDKMVDRSSKNDRIIAYLSEGDLVPPLKSNLKLGKSASRTSNSNNSALSTDSSLSAIANTVGDDHDSDFSSLQRPQRSKLQDVVSSHPRSKKVPQTQHSSNSGHITETEF</sequence>
<feature type="transmembrane region" description="Helical" evidence="3">
    <location>
        <begin position="403"/>
        <end position="421"/>
    </location>
</feature>
<feature type="region of interest" description="Disordered" evidence="2">
    <location>
        <begin position="636"/>
        <end position="669"/>
    </location>
</feature>
<dbReference type="PANTHER" id="PTHR11388:SF158">
    <property type="entry name" value="ORGANIC ANION TRANSPORTING POLYPEPTIDE 33EB"/>
    <property type="match status" value="1"/>
</dbReference>
<feature type="transmembrane region" description="Helical" evidence="3">
    <location>
        <begin position="515"/>
        <end position="535"/>
    </location>
</feature>
<feature type="transmembrane region" description="Helical" evidence="3">
    <location>
        <begin position="587"/>
        <end position="613"/>
    </location>
</feature>
<feature type="region of interest" description="Disordered" evidence="2">
    <location>
        <begin position="746"/>
        <end position="798"/>
    </location>
</feature>
<keyword evidence="3" id="KW-1133">Transmembrane helix</keyword>
<feature type="transmembrane region" description="Helical" evidence="3">
    <location>
        <begin position="542"/>
        <end position="560"/>
    </location>
</feature>
<evidence type="ECO:0000256" key="2">
    <source>
        <dbReference type="SAM" id="MobiDB-lite"/>
    </source>
</evidence>
<proteinExistence type="predicted"/>
<dbReference type="EMBL" id="OU892282">
    <property type="protein sequence ID" value="CAG9770271.1"/>
    <property type="molecule type" value="Genomic_DNA"/>
</dbReference>
<dbReference type="OrthoDB" id="5062115at2759"/>
<keyword evidence="3" id="KW-0812">Transmembrane</keyword>
<feature type="transmembrane region" description="Helical" evidence="3">
    <location>
        <begin position="320"/>
        <end position="340"/>
    </location>
</feature>
<keyword evidence="1" id="KW-1015">Disulfide bond</keyword>
<keyword evidence="3" id="KW-0472">Membrane</keyword>
<dbReference type="AlphaFoldDB" id="A0A9N9MYQ8"/>
<organism evidence="4 5">
    <name type="scientific">Ceutorhynchus assimilis</name>
    <name type="common">cabbage seed weevil</name>
    <dbReference type="NCBI Taxonomy" id="467358"/>
    <lineage>
        <taxon>Eukaryota</taxon>
        <taxon>Metazoa</taxon>
        <taxon>Ecdysozoa</taxon>
        <taxon>Arthropoda</taxon>
        <taxon>Hexapoda</taxon>
        <taxon>Insecta</taxon>
        <taxon>Pterygota</taxon>
        <taxon>Neoptera</taxon>
        <taxon>Endopterygota</taxon>
        <taxon>Coleoptera</taxon>
        <taxon>Polyphaga</taxon>
        <taxon>Cucujiformia</taxon>
        <taxon>Curculionidae</taxon>
        <taxon>Ceutorhynchinae</taxon>
        <taxon>Ceutorhynchus</taxon>
    </lineage>
</organism>
<feature type="transmembrane region" description="Helical" evidence="3">
    <location>
        <begin position="93"/>
        <end position="113"/>
    </location>
</feature>
<evidence type="ECO:0000313" key="5">
    <source>
        <dbReference type="Proteomes" id="UP001152799"/>
    </source>
</evidence>
<dbReference type="Pfam" id="PF03137">
    <property type="entry name" value="OATP"/>
    <property type="match status" value="1"/>
</dbReference>
<dbReference type="InterPro" id="IPR004156">
    <property type="entry name" value="OATP"/>
</dbReference>
<evidence type="ECO:0000256" key="3">
    <source>
        <dbReference type="SAM" id="Phobius"/>
    </source>
</evidence>
<protein>
    <submittedName>
        <fullName evidence="4">Uncharacterized protein</fullName>
    </submittedName>
</protein>
<dbReference type="GO" id="GO:0015347">
    <property type="term" value="F:sodium-independent organic anion transmembrane transporter activity"/>
    <property type="evidence" value="ECO:0007669"/>
    <property type="project" value="TreeGrafter"/>
</dbReference>
<feature type="transmembrane region" description="Helical" evidence="3">
    <location>
        <begin position="250"/>
        <end position="273"/>
    </location>
</feature>
<dbReference type="SUPFAM" id="SSF103473">
    <property type="entry name" value="MFS general substrate transporter"/>
    <property type="match status" value="1"/>
</dbReference>
<accession>A0A9N9MYQ8</accession>
<feature type="transmembrane region" description="Helical" evidence="3">
    <location>
        <begin position="180"/>
        <end position="201"/>
    </location>
</feature>
<dbReference type="PANTHER" id="PTHR11388">
    <property type="entry name" value="ORGANIC ANION TRANSPORTER"/>
    <property type="match status" value="1"/>
</dbReference>
<evidence type="ECO:0000256" key="1">
    <source>
        <dbReference type="ARBA" id="ARBA00023157"/>
    </source>
</evidence>
<evidence type="ECO:0000313" key="4">
    <source>
        <dbReference type="EMBL" id="CAG9770271.1"/>
    </source>
</evidence>
<feature type="compositionally biased region" description="Polar residues" evidence="2">
    <location>
        <begin position="781"/>
        <end position="798"/>
    </location>
</feature>
<dbReference type="GO" id="GO:0016323">
    <property type="term" value="C:basolateral plasma membrane"/>
    <property type="evidence" value="ECO:0007669"/>
    <property type="project" value="TreeGrafter"/>
</dbReference>
<dbReference type="CDD" id="cd17336">
    <property type="entry name" value="MFS_SLCO_OATP"/>
    <property type="match status" value="1"/>
</dbReference>
<reference evidence="4" key="1">
    <citation type="submission" date="2022-01" db="EMBL/GenBank/DDBJ databases">
        <authorList>
            <person name="King R."/>
        </authorList>
    </citation>
    <scope>NUCLEOTIDE SEQUENCE</scope>
</reference>
<name>A0A9N9MYQ8_9CUCU</name>
<keyword evidence="5" id="KW-1185">Reference proteome</keyword>
<feature type="transmembrane region" description="Helical" evidence="3">
    <location>
        <begin position="54"/>
        <end position="73"/>
    </location>
</feature>